<accession>A0A1Y5P368</accession>
<dbReference type="GO" id="GO:0006813">
    <property type="term" value="P:potassium ion transport"/>
    <property type="evidence" value="ECO:0007669"/>
    <property type="project" value="InterPro"/>
</dbReference>
<dbReference type="SUPFAM" id="SSF116726">
    <property type="entry name" value="TrkA C-terminal domain-like"/>
    <property type="match status" value="1"/>
</dbReference>
<feature type="transmembrane region" description="Helical" evidence="7">
    <location>
        <begin position="5"/>
        <end position="22"/>
    </location>
</feature>
<protein>
    <recommendedName>
        <fullName evidence="8">Citrate transporter-like domain-containing protein</fullName>
    </recommendedName>
</protein>
<dbReference type="InterPro" id="IPR004680">
    <property type="entry name" value="Cit_transptr-like_dom"/>
</dbReference>
<dbReference type="GO" id="GO:0005886">
    <property type="term" value="C:plasma membrane"/>
    <property type="evidence" value="ECO:0007669"/>
    <property type="project" value="TreeGrafter"/>
</dbReference>
<feature type="transmembrane region" description="Helical" evidence="7">
    <location>
        <begin position="173"/>
        <end position="199"/>
    </location>
</feature>
<keyword evidence="5 7" id="KW-1133">Transmembrane helix</keyword>
<feature type="transmembrane region" description="Helical" evidence="7">
    <location>
        <begin position="494"/>
        <end position="512"/>
    </location>
</feature>
<feature type="domain" description="Citrate transporter-like" evidence="8">
    <location>
        <begin position="17"/>
        <end position="501"/>
    </location>
</feature>
<feature type="transmembrane region" description="Helical" evidence="7">
    <location>
        <begin position="130"/>
        <end position="153"/>
    </location>
</feature>
<feature type="transmembrane region" description="Helical" evidence="7">
    <location>
        <begin position="411"/>
        <end position="431"/>
    </location>
</feature>
<dbReference type="PANTHER" id="PTHR43652:SF2">
    <property type="entry name" value="BASIC AMINO ACID ANTIPORTER YFCC-RELATED"/>
    <property type="match status" value="1"/>
</dbReference>
<keyword evidence="3 7" id="KW-0812">Transmembrane</keyword>
<feature type="transmembrane region" description="Helical" evidence="7">
    <location>
        <begin position="97"/>
        <end position="118"/>
    </location>
</feature>
<gene>
    <name evidence="9" type="ORF">MHPYR_160002</name>
</gene>
<feature type="transmembrane region" description="Helical" evidence="7">
    <location>
        <begin position="532"/>
        <end position="552"/>
    </location>
</feature>
<evidence type="ECO:0000256" key="5">
    <source>
        <dbReference type="ARBA" id="ARBA00022989"/>
    </source>
</evidence>
<keyword evidence="2" id="KW-0813">Transport</keyword>
<evidence type="ECO:0000256" key="4">
    <source>
        <dbReference type="ARBA" id="ARBA00022737"/>
    </source>
</evidence>
<dbReference type="PANTHER" id="PTHR43652">
    <property type="entry name" value="BASIC AMINO ACID ANTIPORTER YFCC-RELATED"/>
    <property type="match status" value="1"/>
</dbReference>
<keyword evidence="4" id="KW-0677">Repeat</keyword>
<dbReference type="AlphaFoldDB" id="A0A1Y5P368"/>
<dbReference type="EMBL" id="FLQS01000008">
    <property type="protein sequence ID" value="SBS73115.1"/>
    <property type="molecule type" value="Genomic_DNA"/>
</dbReference>
<feature type="transmembrane region" description="Helical" evidence="7">
    <location>
        <begin position="443"/>
        <end position="462"/>
    </location>
</feature>
<evidence type="ECO:0000256" key="7">
    <source>
        <dbReference type="SAM" id="Phobius"/>
    </source>
</evidence>
<feature type="transmembrane region" description="Helical" evidence="7">
    <location>
        <begin position="56"/>
        <end position="77"/>
    </location>
</feature>
<organism evidence="9">
    <name type="scientific">uncultured Mycobacterium sp</name>
    <dbReference type="NCBI Taxonomy" id="171292"/>
    <lineage>
        <taxon>Bacteria</taxon>
        <taxon>Bacillati</taxon>
        <taxon>Actinomycetota</taxon>
        <taxon>Actinomycetes</taxon>
        <taxon>Mycobacteriales</taxon>
        <taxon>Mycobacteriaceae</taxon>
        <taxon>Mycobacterium</taxon>
        <taxon>environmental samples</taxon>
    </lineage>
</organism>
<proteinExistence type="predicted"/>
<dbReference type="InterPro" id="IPR036721">
    <property type="entry name" value="RCK_C_sf"/>
</dbReference>
<dbReference type="InterPro" id="IPR051679">
    <property type="entry name" value="DASS-Related_Transporters"/>
</dbReference>
<evidence type="ECO:0000256" key="1">
    <source>
        <dbReference type="ARBA" id="ARBA00004141"/>
    </source>
</evidence>
<dbReference type="GO" id="GO:0055085">
    <property type="term" value="P:transmembrane transport"/>
    <property type="evidence" value="ECO:0007669"/>
    <property type="project" value="InterPro"/>
</dbReference>
<name>A0A1Y5P368_9MYCO</name>
<keyword evidence="6 7" id="KW-0472">Membrane</keyword>
<dbReference type="Pfam" id="PF03600">
    <property type="entry name" value="CitMHS"/>
    <property type="match status" value="1"/>
</dbReference>
<evidence type="ECO:0000313" key="9">
    <source>
        <dbReference type="EMBL" id="SBS73115.1"/>
    </source>
</evidence>
<evidence type="ECO:0000256" key="6">
    <source>
        <dbReference type="ARBA" id="ARBA00023136"/>
    </source>
</evidence>
<evidence type="ECO:0000259" key="8">
    <source>
        <dbReference type="Pfam" id="PF03600"/>
    </source>
</evidence>
<evidence type="ECO:0000256" key="3">
    <source>
        <dbReference type="ARBA" id="ARBA00022692"/>
    </source>
</evidence>
<comment type="subcellular location">
    <subcellularLocation>
        <location evidence="1">Membrane</location>
        <topology evidence="1">Multi-pass membrane protein</topology>
    </subcellularLocation>
</comment>
<reference evidence="9" key="1">
    <citation type="submission" date="2016-03" db="EMBL/GenBank/DDBJ databases">
        <authorList>
            <person name="Ploux O."/>
        </authorList>
    </citation>
    <scope>NUCLEOTIDE SEQUENCE</scope>
    <source>
        <strain evidence="9">UC10</strain>
    </source>
</reference>
<feature type="transmembrane region" description="Helical" evidence="7">
    <location>
        <begin position="366"/>
        <end position="399"/>
    </location>
</feature>
<evidence type="ECO:0000256" key="2">
    <source>
        <dbReference type="ARBA" id="ARBA00022448"/>
    </source>
</evidence>
<sequence>MEAMTILAAVIVLVTLIVMTTGRQPAVLALICALVVAGIAGIATPAELFGGLGNGGVITIAAMLVIAKGVLYTGVITRVTFRLLAGVHSSGQVLRRLIPPVGVVSALINTTPIVAMLIPATKELEQQSGVAARGVLLPIAHATTLAGSATLIGTSSNLLIAGLAAPAGVDVKMFSFVPIAVPVALVGWLVLLIAAPLMLRGRAEQTDLKLDWRAEIPVAAGANALGRTAAELGVLATPEFELVEIQRWGEFVGPDSTVQADDILVYRATESGVRMLWASPRFGHAAQELYMVSIATDESASIRDLEESEDVQVVAAQSTKRLRDTPALPGEMCLVTTSSAAVLADHPLVGLWQQVAGKAPQTAKTWIALAILLGVVTSAAFNVAPIELIAVTGAVLMVLSGVLTPRSAVRALNWNILAIIAGSIGLGVIVVNSGLGEHISSAILRLATGSTVLVILVIAIVTTVLTNVVTNAAAAAILTPVALTVAGATGLNPMLLLTLIGTCISFTFLNPFSHQSNLMVMKPGGYSIGTFVRFGIPLTVISVASAFGVAWLNSR</sequence>
<feature type="transmembrane region" description="Helical" evidence="7">
    <location>
        <begin position="28"/>
        <end position="49"/>
    </location>
</feature>